<evidence type="ECO:0000313" key="6">
    <source>
        <dbReference type="EMBL" id="MBP2296167.1"/>
    </source>
</evidence>
<gene>
    <name evidence="6" type="ORF">J2851_005982</name>
</gene>
<keyword evidence="3" id="KW-0804">Transcription</keyword>
<dbReference type="InterPro" id="IPR001647">
    <property type="entry name" value="HTH_TetR"/>
</dbReference>
<dbReference type="InterPro" id="IPR036271">
    <property type="entry name" value="Tet_transcr_reg_TetR-rel_C_sf"/>
</dbReference>
<dbReference type="InterPro" id="IPR039536">
    <property type="entry name" value="TetR_C_Proteobacteria"/>
</dbReference>
<reference evidence="6 7" key="1">
    <citation type="submission" date="2021-03" db="EMBL/GenBank/DDBJ databases">
        <title>Genomic Encyclopedia of Type Strains, Phase III (KMG-III): the genomes of soil and plant-associated and newly described type strains.</title>
        <authorList>
            <person name="Whitman W."/>
        </authorList>
    </citation>
    <scope>NUCLEOTIDE SEQUENCE [LARGE SCALE GENOMIC DNA]</scope>
    <source>
        <strain evidence="6 7">IMMIB AFH-6</strain>
    </source>
</reference>
<dbReference type="Pfam" id="PF00440">
    <property type="entry name" value="TetR_N"/>
    <property type="match status" value="1"/>
</dbReference>
<evidence type="ECO:0000313" key="7">
    <source>
        <dbReference type="Proteomes" id="UP000781958"/>
    </source>
</evidence>
<proteinExistence type="predicted"/>
<feature type="DNA-binding region" description="H-T-H motif" evidence="4">
    <location>
        <begin position="45"/>
        <end position="64"/>
    </location>
</feature>
<dbReference type="RefSeq" id="WP_209770972.1">
    <property type="nucleotide sequence ID" value="NZ_JAGINP010000028.1"/>
</dbReference>
<dbReference type="PANTHER" id="PTHR30055:SF234">
    <property type="entry name" value="HTH-TYPE TRANSCRIPTIONAL REGULATOR BETI"/>
    <property type="match status" value="1"/>
</dbReference>
<evidence type="ECO:0000259" key="5">
    <source>
        <dbReference type="PROSITE" id="PS50977"/>
    </source>
</evidence>
<dbReference type="Pfam" id="PF14246">
    <property type="entry name" value="TetR_C_7"/>
    <property type="match status" value="1"/>
</dbReference>
<dbReference type="Gene3D" id="1.10.357.10">
    <property type="entry name" value="Tetracycline Repressor, domain 2"/>
    <property type="match status" value="1"/>
</dbReference>
<protein>
    <submittedName>
        <fullName evidence="6">AcrR family transcriptional regulator</fullName>
    </submittedName>
</protein>
<dbReference type="SUPFAM" id="SSF48498">
    <property type="entry name" value="Tetracyclin repressor-like, C-terminal domain"/>
    <property type="match status" value="1"/>
</dbReference>
<sequence length="213" mass="22265">MEAGARKPGGKLGGRPTREQAAAIDAQVLDGARSVFCRKGVANSSVEEIALELGVSKHTIYRRYPNKAALLDAVVARDIGRFRQALSSAAAEGTGPLDALRRAALRYVEIGSSRDYAAFYLSVSAEAALSPTLRARLAAWSGEALAPLVEAVASAQAAGALRPGDPAGACGILVDLLEGVNNRIRLGDGPPADPSLLQRLFDERWTVFTAALG</sequence>
<evidence type="ECO:0000256" key="2">
    <source>
        <dbReference type="ARBA" id="ARBA00023125"/>
    </source>
</evidence>
<dbReference type="InterPro" id="IPR050109">
    <property type="entry name" value="HTH-type_TetR-like_transc_reg"/>
</dbReference>
<dbReference type="PRINTS" id="PR00455">
    <property type="entry name" value="HTHTETR"/>
</dbReference>
<organism evidence="6 7">
    <name type="scientific">Azospirillum rugosum</name>
    <dbReference type="NCBI Taxonomy" id="416170"/>
    <lineage>
        <taxon>Bacteria</taxon>
        <taxon>Pseudomonadati</taxon>
        <taxon>Pseudomonadota</taxon>
        <taxon>Alphaproteobacteria</taxon>
        <taxon>Rhodospirillales</taxon>
        <taxon>Azospirillaceae</taxon>
        <taxon>Azospirillum</taxon>
    </lineage>
</organism>
<evidence type="ECO:0000256" key="1">
    <source>
        <dbReference type="ARBA" id="ARBA00023015"/>
    </source>
</evidence>
<dbReference type="Proteomes" id="UP000781958">
    <property type="component" value="Unassembled WGS sequence"/>
</dbReference>
<evidence type="ECO:0000256" key="3">
    <source>
        <dbReference type="ARBA" id="ARBA00023163"/>
    </source>
</evidence>
<accession>A0ABS4SW43</accession>
<dbReference type="PANTHER" id="PTHR30055">
    <property type="entry name" value="HTH-TYPE TRANSCRIPTIONAL REGULATOR RUTR"/>
    <property type="match status" value="1"/>
</dbReference>
<keyword evidence="2 4" id="KW-0238">DNA-binding</keyword>
<dbReference type="EMBL" id="JAGINP010000028">
    <property type="protein sequence ID" value="MBP2296167.1"/>
    <property type="molecule type" value="Genomic_DNA"/>
</dbReference>
<feature type="domain" description="HTH tetR-type" evidence="5">
    <location>
        <begin position="22"/>
        <end position="82"/>
    </location>
</feature>
<evidence type="ECO:0000256" key="4">
    <source>
        <dbReference type="PROSITE-ProRule" id="PRU00335"/>
    </source>
</evidence>
<dbReference type="SUPFAM" id="SSF46689">
    <property type="entry name" value="Homeodomain-like"/>
    <property type="match status" value="1"/>
</dbReference>
<dbReference type="PROSITE" id="PS50977">
    <property type="entry name" value="HTH_TETR_2"/>
    <property type="match status" value="1"/>
</dbReference>
<keyword evidence="7" id="KW-1185">Reference proteome</keyword>
<name>A0ABS4SW43_9PROT</name>
<comment type="caution">
    <text evidence="6">The sequence shown here is derived from an EMBL/GenBank/DDBJ whole genome shotgun (WGS) entry which is preliminary data.</text>
</comment>
<keyword evidence="1" id="KW-0805">Transcription regulation</keyword>
<dbReference type="InterPro" id="IPR009057">
    <property type="entry name" value="Homeodomain-like_sf"/>
</dbReference>